<evidence type="ECO:0000313" key="4">
    <source>
        <dbReference type="Proteomes" id="UP000178092"/>
    </source>
</evidence>
<protein>
    <submittedName>
        <fullName evidence="3">Uncharacterized protein</fullName>
    </submittedName>
</protein>
<keyword evidence="1" id="KW-0175">Coiled coil</keyword>
<accession>A0A1G2QYN9</accession>
<evidence type="ECO:0000256" key="2">
    <source>
        <dbReference type="SAM" id="Phobius"/>
    </source>
</evidence>
<dbReference type="AlphaFoldDB" id="A0A1G2QYN9"/>
<keyword evidence="2" id="KW-0472">Membrane</keyword>
<comment type="caution">
    <text evidence="3">The sequence shown here is derived from an EMBL/GenBank/DDBJ whole genome shotgun (WGS) entry which is preliminary data.</text>
</comment>
<evidence type="ECO:0000313" key="3">
    <source>
        <dbReference type="EMBL" id="OHA65249.1"/>
    </source>
</evidence>
<gene>
    <name evidence="3" type="ORF">A3C04_02995</name>
</gene>
<sequence>MENNESSKAGEKRGESQCYSLMRYFFLTFLLLGIVGTTSMPFWTYAQTHENPVSPGLHVPENFEEAQKGTEEAGKRIWEELPRILKDIWNNEILPLWKTMWNWVVMLWDHTVKAWVEACWEWLRSLFGEEIDTRTESAREQIEEEKQELQEELEKEGENITRSLWQRFKDLFRNADTP</sequence>
<keyword evidence="2" id="KW-0812">Transmembrane</keyword>
<feature type="coiled-coil region" evidence="1">
    <location>
        <begin position="128"/>
        <end position="159"/>
    </location>
</feature>
<evidence type="ECO:0000256" key="1">
    <source>
        <dbReference type="SAM" id="Coils"/>
    </source>
</evidence>
<organism evidence="3 4">
    <name type="scientific">Candidatus Wildermuthbacteria bacterium RIFCSPHIGHO2_02_FULL_45_25</name>
    <dbReference type="NCBI Taxonomy" id="1802450"/>
    <lineage>
        <taxon>Bacteria</taxon>
        <taxon>Candidatus Wildermuthiibacteriota</taxon>
    </lineage>
</organism>
<feature type="transmembrane region" description="Helical" evidence="2">
    <location>
        <begin position="21"/>
        <end position="43"/>
    </location>
</feature>
<reference evidence="3 4" key="1">
    <citation type="journal article" date="2016" name="Nat. Commun.">
        <title>Thousands of microbial genomes shed light on interconnected biogeochemical processes in an aquifer system.</title>
        <authorList>
            <person name="Anantharaman K."/>
            <person name="Brown C.T."/>
            <person name="Hug L.A."/>
            <person name="Sharon I."/>
            <person name="Castelle C.J."/>
            <person name="Probst A.J."/>
            <person name="Thomas B.C."/>
            <person name="Singh A."/>
            <person name="Wilkins M.J."/>
            <person name="Karaoz U."/>
            <person name="Brodie E.L."/>
            <person name="Williams K.H."/>
            <person name="Hubbard S.S."/>
            <person name="Banfield J.F."/>
        </authorList>
    </citation>
    <scope>NUCLEOTIDE SEQUENCE [LARGE SCALE GENOMIC DNA]</scope>
</reference>
<keyword evidence="2" id="KW-1133">Transmembrane helix</keyword>
<name>A0A1G2QYN9_9BACT</name>
<dbReference type="Proteomes" id="UP000178092">
    <property type="component" value="Unassembled WGS sequence"/>
</dbReference>
<proteinExistence type="predicted"/>
<dbReference type="EMBL" id="MHTV01000045">
    <property type="protein sequence ID" value="OHA65249.1"/>
    <property type="molecule type" value="Genomic_DNA"/>
</dbReference>